<name>K7Z159_BDEBC</name>
<dbReference type="OrthoDB" id="9806954at2"/>
<dbReference type="NCBIfam" id="TIGR00634">
    <property type="entry name" value="recN"/>
    <property type="match status" value="1"/>
</dbReference>
<feature type="coiled-coil region" evidence="10">
    <location>
        <begin position="308"/>
        <end position="366"/>
    </location>
</feature>
<evidence type="ECO:0000256" key="8">
    <source>
        <dbReference type="ARBA" id="ARBA00033408"/>
    </source>
</evidence>
<keyword evidence="6" id="KW-0067">ATP-binding</keyword>
<comment type="similarity">
    <text evidence="2 9">Belongs to the RecN family.</text>
</comment>
<keyword evidence="10" id="KW-0175">Coiled coil</keyword>
<keyword evidence="7 9" id="KW-0234">DNA repair</keyword>
<keyword evidence="4" id="KW-0547">Nucleotide-binding</keyword>
<evidence type="ECO:0000259" key="11">
    <source>
        <dbReference type="Pfam" id="PF02463"/>
    </source>
</evidence>
<dbReference type="GO" id="GO:0005524">
    <property type="term" value="F:ATP binding"/>
    <property type="evidence" value="ECO:0007669"/>
    <property type="project" value="UniProtKB-KW"/>
</dbReference>
<dbReference type="GO" id="GO:0009432">
    <property type="term" value="P:SOS response"/>
    <property type="evidence" value="ECO:0007669"/>
    <property type="project" value="TreeGrafter"/>
</dbReference>
<evidence type="ECO:0000313" key="12">
    <source>
        <dbReference type="EMBL" id="AFY02775.1"/>
    </source>
</evidence>
<dbReference type="Gene3D" id="3.40.50.300">
    <property type="entry name" value="P-loop containing nucleotide triphosphate hydrolases"/>
    <property type="match status" value="2"/>
</dbReference>
<dbReference type="Proteomes" id="UP000010074">
    <property type="component" value="Chromosome"/>
</dbReference>
<evidence type="ECO:0000256" key="6">
    <source>
        <dbReference type="ARBA" id="ARBA00022840"/>
    </source>
</evidence>
<evidence type="ECO:0000256" key="2">
    <source>
        <dbReference type="ARBA" id="ARBA00009441"/>
    </source>
</evidence>
<reference evidence="12 13" key="1">
    <citation type="journal article" date="2012" name="BMC Genomics">
        <title>Genome analysis of a simultaneously predatory and prey-independent, novel Bdellovibrio bacteriovorus from the River Tiber, supports in silico predictions of both ancient and recent lateral gene transfer from diverse bacteria.</title>
        <authorList>
            <person name="Hobley L."/>
            <person name="Lerner T.R."/>
            <person name="Williams L.E."/>
            <person name="Lambert C."/>
            <person name="Till R."/>
            <person name="Milner D.S."/>
            <person name="Basford S.M."/>
            <person name="Capeness M.J."/>
            <person name="Fenton A.K."/>
            <person name="Atterbury R.J."/>
            <person name="Harris M.A."/>
            <person name="Sockett R.E."/>
        </authorList>
    </citation>
    <scope>NUCLEOTIDE SEQUENCE [LARGE SCALE GENOMIC DNA]</scope>
    <source>
        <strain evidence="12 13">Tiberius</strain>
    </source>
</reference>
<dbReference type="SUPFAM" id="SSF52540">
    <property type="entry name" value="P-loop containing nucleoside triphosphate hydrolases"/>
    <property type="match status" value="1"/>
</dbReference>
<accession>K7Z159</accession>
<dbReference type="RefSeq" id="WP_015092193.1">
    <property type="nucleotide sequence ID" value="NC_019567.1"/>
</dbReference>
<dbReference type="Pfam" id="PF02463">
    <property type="entry name" value="SMC_N"/>
    <property type="match status" value="1"/>
</dbReference>
<protein>
    <recommendedName>
        <fullName evidence="3 9">DNA repair protein RecN</fullName>
    </recommendedName>
    <alternativeName>
        <fullName evidence="8 9">Recombination protein N</fullName>
    </alternativeName>
</protein>
<dbReference type="GO" id="GO:0043590">
    <property type="term" value="C:bacterial nucleoid"/>
    <property type="evidence" value="ECO:0007669"/>
    <property type="project" value="TreeGrafter"/>
</dbReference>
<keyword evidence="5 9" id="KW-0227">DNA damage</keyword>
<evidence type="ECO:0000256" key="4">
    <source>
        <dbReference type="ARBA" id="ARBA00022741"/>
    </source>
</evidence>
<dbReference type="HOGENOM" id="CLU_018297_3_1_7"/>
<evidence type="ECO:0000256" key="1">
    <source>
        <dbReference type="ARBA" id="ARBA00003618"/>
    </source>
</evidence>
<dbReference type="InterPro" id="IPR027417">
    <property type="entry name" value="P-loop_NTPase"/>
</dbReference>
<feature type="domain" description="RecF/RecN/SMC N-terminal" evidence="11">
    <location>
        <begin position="2"/>
        <end position="509"/>
    </location>
</feature>
<evidence type="ECO:0000313" key="13">
    <source>
        <dbReference type="Proteomes" id="UP000010074"/>
    </source>
</evidence>
<comment type="function">
    <text evidence="1 9">May be involved in recombinational repair of damaged DNA.</text>
</comment>
<dbReference type="PIRSF" id="PIRSF003128">
    <property type="entry name" value="RecN"/>
    <property type="match status" value="1"/>
</dbReference>
<dbReference type="KEGG" id="bbat:Bdt_3100"/>
<dbReference type="AlphaFoldDB" id="K7Z159"/>
<evidence type="ECO:0000256" key="7">
    <source>
        <dbReference type="ARBA" id="ARBA00023204"/>
    </source>
</evidence>
<sequence>MLLELKVSNFAIIENLHVSFKEGLNIMSGETGAGKSVLLKSLSLLMGGKGSSDTIRTGATQATIEGSFDISSRPDIQKMLHDMGIEAEEQTLIVRRVLSAGDKSKVYLNGGLSTLNSLKDIVAPMVELAGHSAPLIEMTGQHENRNLMSKHYHLDLLDQYAGTWDKRLLFTEKFNRYHAIFAEIKKLESDAKQKAQRLDFLTYQRDEIANLDLSPGEDHELEVEVKKLKNSNRIGAFVDQAESALYTDDDSAISRLNAILKKGLEISNVDPQIAAKLENLEQAKTLIDESIYDLRQYANKIDADPQRLEEAESRLSDLRKLQKKYGATVDDILKALMEMEIEISNLQNSESRVETLKKEASIILKELEALGADLHKRRQKGAELLADSVNAELLDLNMKGVTFHVMTEKLQELASTGLSDVEFLSQTSSKDAKRPLAKFASGGELSRILLSLKRVVGSSNQPRTYLFDEVDTGVSGETAEKVGRKLRTIAKGQQVVCVTHLPQVAAFGDIHFFIQKSPQKESVSMLVSELKQKDRVQEIARLISGEKISKTSLAHAEQLLAEAKQN</sequence>
<organism evidence="12 13">
    <name type="scientific">Bdellovibrio bacteriovorus str. Tiberius</name>
    <dbReference type="NCBI Taxonomy" id="1069642"/>
    <lineage>
        <taxon>Bacteria</taxon>
        <taxon>Pseudomonadati</taxon>
        <taxon>Bdellovibrionota</taxon>
        <taxon>Bdellovibrionia</taxon>
        <taxon>Bdellovibrionales</taxon>
        <taxon>Pseudobdellovibrionaceae</taxon>
        <taxon>Bdellovibrio</taxon>
    </lineage>
</organism>
<evidence type="ECO:0000256" key="5">
    <source>
        <dbReference type="ARBA" id="ARBA00022763"/>
    </source>
</evidence>
<evidence type="ECO:0000256" key="10">
    <source>
        <dbReference type="SAM" id="Coils"/>
    </source>
</evidence>
<evidence type="ECO:0000256" key="3">
    <source>
        <dbReference type="ARBA" id="ARBA00021315"/>
    </source>
</evidence>
<evidence type="ECO:0000256" key="9">
    <source>
        <dbReference type="PIRNR" id="PIRNR003128"/>
    </source>
</evidence>
<dbReference type="PANTHER" id="PTHR11059">
    <property type="entry name" value="DNA REPAIR PROTEIN RECN"/>
    <property type="match status" value="1"/>
</dbReference>
<dbReference type="CDD" id="cd03241">
    <property type="entry name" value="ABC_RecN"/>
    <property type="match status" value="2"/>
</dbReference>
<dbReference type="GO" id="GO:0006310">
    <property type="term" value="P:DNA recombination"/>
    <property type="evidence" value="ECO:0007669"/>
    <property type="project" value="InterPro"/>
</dbReference>
<dbReference type="STRING" id="1069642.Bdt_3100"/>
<dbReference type="InterPro" id="IPR003395">
    <property type="entry name" value="RecF/RecN/SMC_N"/>
</dbReference>
<dbReference type="InterPro" id="IPR004604">
    <property type="entry name" value="DNA_recomb/repair_RecN"/>
</dbReference>
<gene>
    <name evidence="12" type="primary">recN</name>
    <name evidence="12" type="ORF">Bdt_3100</name>
</gene>
<dbReference type="PATRIC" id="fig|1069642.3.peg.3065"/>
<proteinExistence type="inferred from homology"/>
<dbReference type="EMBL" id="CP002930">
    <property type="protein sequence ID" value="AFY02775.1"/>
    <property type="molecule type" value="Genomic_DNA"/>
</dbReference>
<dbReference type="GO" id="GO:0006281">
    <property type="term" value="P:DNA repair"/>
    <property type="evidence" value="ECO:0007669"/>
    <property type="project" value="UniProtKB-KW"/>
</dbReference>
<dbReference type="PANTHER" id="PTHR11059:SF0">
    <property type="entry name" value="DNA REPAIR PROTEIN RECN"/>
    <property type="match status" value="1"/>
</dbReference>